<evidence type="ECO:0000313" key="2">
    <source>
        <dbReference type="Proteomes" id="UP001519460"/>
    </source>
</evidence>
<proteinExistence type="predicted"/>
<organism evidence="1 2">
    <name type="scientific">Batillaria attramentaria</name>
    <dbReference type="NCBI Taxonomy" id="370345"/>
    <lineage>
        <taxon>Eukaryota</taxon>
        <taxon>Metazoa</taxon>
        <taxon>Spiralia</taxon>
        <taxon>Lophotrochozoa</taxon>
        <taxon>Mollusca</taxon>
        <taxon>Gastropoda</taxon>
        <taxon>Caenogastropoda</taxon>
        <taxon>Sorbeoconcha</taxon>
        <taxon>Cerithioidea</taxon>
        <taxon>Batillariidae</taxon>
        <taxon>Batillaria</taxon>
    </lineage>
</organism>
<dbReference type="Proteomes" id="UP001519460">
    <property type="component" value="Unassembled WGS sequence"/>
</dbReference>
<gene>
    <name evidence="1" type="ORF">BaRGS_00022787</name>
</gene>
<comment type="caution">
    <text evidence="1">The sequence shown here is derived from an EMBL/GenBank/DDBJ whole genome shotgun (WGS) entry which is preliminary data.</text>
</comment>
<name>A0ABD0KFG7_9CAEN</name>
<dbReference type="EMBL" id="JACVVK020000186">
    <property type="protein sequence ID" value="KAK7485921.1"/>
    <property type="molecule type" value="Genomic_DNA"/>
</dbReference>
<reference evidence="1 2" key="1">
    <citation type="journal article" date="2023" name="Sci. Data">
        <title>Genome assembly of the Korean intertidal mud-creeper Batillaria attramentaria.</title>
        <authorList>
            <person name="Patra A.K."/>
            <person name="Ho P.T."/>
            <person name="Jun S."/>
            <person name="Lee S.J."/>
            <person name="Kim Y."/>
            <person name="Won Y.J."/>
        </authorList>
    </citation>
    <scope>NUCLEOTIDE SEQUENCE [LARGE SCALE GENOMIC DNA]</scope>
    <source>
        <strain evidence="1">Wonlab-2016</strain>
    </source>
</reference>
<protein>
    <submittedName>
        <fullName evidence="1">Uncharacterized protein</fullName>
    </submittedName>
</protein>
<keyword evidence="2" id="KW-1185">Reference proteome</keyword>
<accession>A0ABD0KFG7</accession>
<evidence type="ECO:0000313" key="1">
    <source>
        <dbReference type="EMBL" id="KAK7485921.1"/>
    </source>
</evidence>
<dbReference type="AlphaFoldDB" id="A0ABD0KFG7"/>
<sequence length="116" mass="12852">MATITSCFNKDSFSPALPEIQFTGNRVTEFDLAPPTCHVAFPDWPLYEVCPHHPRKVSQSLSRRLSPPAVAAATAQKAGVVSRILLLKLEVGRPQTRQPRASSLLWTVRNTATKRD</sequence>